<accession>A0AAE2CLK2</accession>
<feature type="transmembrane region" description="Helical" evidence="2">
    <location>
        <begin position="21"/>
        <end position="47"/>
    </location>
</feature>
<dbReference type="Pfam" id="PF01554">
    <property type="entry name" value="MatE"/>
    <property type="match status" value="1"/>
</dbReference>
<dbReference type="GO" id="GO:0016020">
    <property type="term" value="C:membrane"/>
    <property type="evidence" value="ECO:0007669"/>
    <property type="project" value="InterPro"/>
</dbReference>
<comment type="caution">
    <text evidence="3">The sequence shown here is derived from an EMBL/GenBank/DDBJ whole genome shotgun (WGS) entry which is preliminary data.</text>
</comment>
<dbReference type="InterPro" id="IPR002528">
    <property type="entry name" value="MATE_fam"/>
</dbReference>
<evidence type="ECO:0000313" key="3">
    <source>
        <dbReference type="EMBL" id="KAK4426603.1"/>
    </source>
</evidence>
<organism evidence="3 4">
    <name type="scientific">Sesamum alatum</name>
    <dbReference type="NCBI Taxonomy" id="300844"/>
    <lineage>
        <taxon>Eukaryota</taxon>
        <taxon>Viridiplantae</taxon>
        <taxon>Streptophyta</taxon>
        <taxon>Embryophyta</taxon>
        <taxon>Tracheophyta</taxon>
        <taxon>Spermatophyta</taxon>
        <taxon>Magnoliopsida</taxon>
        <taxon>eudicotyledons</taxon>
        <taxon>Gunneridae</taxon>
        <taxon>Pentapetalae</taxon>
        <taxon>asterids</taxon>
        <taxon>lamiids</taxon>
        <taxon>Lamiales</taxon>
        <taxon>Pedaliaceae</taxon>
        <taxon>Sesamum</taxon>
    </lineage>
</organism>
<dbReference type="PANTHER" id="PTHR11206">
    <property type="entry name" value="MULTIDRUG RESISTANCE PROTEIN"/>
    <property type="match status" value="1"/>
</dbReference>
<keyword evidence="2" id="KW-0812">Transmembrane</keyword>
<gene>
    <name evidence="3" type="ORF">Salat_1428900</name>
</gene>
<dbReference type="GO" id="GO:0015297">
    <property type="term" value="F:antiporter activity"/>
    <property type="evidence" value="ECO:0007669"/>
    <property type="project" value="InterPro"/>
</dbReference>
<name>A0AAE2CLK2_9LAMI</name>
<dbReference type="Proteomes" id="UP001293254">
    <property type="component" value="Unassembled WGS sequence"/>
</dbReference>
<keyword evidence="2" id="KW-0472">Membrane</keyword>
<comment type="similarity">
    <text evidence="1">Belongs to the multi antimicrobial extrusion (MATE) (TC 2.A.66.1) family.</text>
</comment>
<keyword evidence="2" id="KW-1133">Transmembrane helix</keyword>
<dbReference type="AlphaFoldDB" id="A0AAE2CLK2"/>
<sequence>MSVLSICTRISNELGAGNPQAARLILCTVLILAVEEFVLAATTIFICRRVLGYAFSEDKNVVIYVQEMTPFLCLSIIVDSLQAILSGVARGGGWQRIGAESPVAQKNKERKIKP</sequence>
<proteinExistence type="inferred from homology"/>
<evidence type="ECO:0000256" key="1">
    <source>
        <dbReference type="ARBA" id="ARBA00010199"/>
    </source>
</evidence>
<dbReference type="GO" id="GO:0042910">
    <property type="term" value="F:xenobiotic transmembrane transporter activity"/>
    <property type="evidence" value="ECO:0007669"/>
    <property type="project" value="InterPro"/>
</dbReference>
<evidence type="ECO:0000313" key="4">
    <source>
        <dbReference type="Proteomes" id="UP001293254"/>
    </source>
</evidence>
<keyword evidence="4" id="KW-1185">Reference proteome</keyword>
<dbReference type="EMBL" id="JACGWO010000005">
    <property type="protein sequence ID" value="KAK4426603.1"/>
    <property type="molecule type" value="Genomic_DNA"/>
</dbReference>
<evidence type="ECO:0000256" key="2">
    <source>
        <dbReference type="SAM" id="Phobius"/>
    </source>
</evidence>
<reference evidence="3" key="1">
    <citation type="submission" date="2020-06" db="EMBL/GenBank/DDBJ databases">
        <authorList>
            <person name="Li T."/>
            <person name="Hu X."/>
            <person name="Zhang T."/>
            <person name="Song X."/>
            <person name="Zhang H."/>
            <person name="Dai N."/>
            <person name="Sheng W."/>
            <person name="Hou X."/>
            <person name="Wei L."/>
        </authorList>
    </citation>
    <scope>NUCLEOTIDE SEQUENCE</scope>
    <source>
        <strain evidence="3">3651</strain>
        <tissue evidence="3">Leaf</tissue>
    </source>
</reference>
<protein>
    <submittedName>
        <fullName evidence="3">Protein DETOXIFICATION 6</fullName>
    </submittedName>
</protein>
<reference evidence="3" key="2">
    <citation type="journal article" date="2024" name="Plant">
        <title>Genomic evolution and insights into agronomic trait innovations of Sesamum species.</title>
        <authorList>
            <person name="Miao H."/>
            <person name="Wang L."/>
            <person name="Qu L."/>
            <person name="Liu H."/>
            <person name="Sun Y."/>
            <person name="Le M."/>
            <person name="Wang Q."/>
            <person name="Wei S."/>
            <person name="Zheng Y."/>
            <person name="Lin W."/>
            <person name="Duan Y."/>
            <person name="Cao H."/>
            <person name="Xiong S."/>
            <person name="Wang X."/>
            <person name="Wei L."/>
            <person name="Li C."/>
            <person name="Ma Q."/>
            <person name="Ju M."/>
            <person name="Zhao R."/>
            <person name="Li G."/>
            <person name="Mu C."/>
            <person name="Tian Q."/>
            <person name="Mei H."/>
            <person name="Zhang T."/>
            <person name="Gao T."/>
            <person name="Zhang H."/>
        </authorList>
    </citation>
    <scope>NUCLEOTIDE SEQUENCE</scope>
    <source>
        <strain evidence="3">3651</strain>
    </source>
</reference>